<dbReference type="EMBL" id="LBNE01000002">
    <property type="protein sequence ID" value="KKO72755.1"/>
    <property type="molecule type" value="Genomic_DNA"/>
</dbReference>
<evidence type="ECO:0000313" key="2">
    <source>
        <dbReference type="EMBL" id="KKO72755.1"/>
    </source>
</evidence>
<dbReference type="Proteomes" id="UP000078084">
    <property type="component" value="Unassembled WGS sequence"/>
</dbReference>
<dbReference type="RefSeq" id="WP_068369372.1">
    <property type="nucleotide sequence ID" value="NZ_LBNE01000002.1"/>
</dbReference>
<feature type="domain" description="Methyltransferase" evidence="1">
    <location>
        <begin position="43"/>
        <end position="138"/>
    </location>
</feature>
<dbReference type="GO" id="GO:0032259">
    <property type="term" value="P:methylation"/>
    <property type="evidence" value="ECO:0007669"/>
    <property type="project" value="UniProtKB-KW"/>
</dbReference>
<dbReference type="Pfam" id="PF13649">
    <property type="entry name" value="Methyltransf_25"/>
    <property type="match status" value="1"/>
</dbReference>
<keyword evidence="2" id="KW-0808">Transferase</keyword>
<dbReference type="SUPFAM" id="SSF53335">
    <property type="entry name" value="S-adenosyl-L-methionine-dependent methyltransferases"/>
    <property type="match status" value="1"/>
</dbReference>
<dbReference type="STRING" id="206506.AAV32_05750"/>
<protein>
    <submittedName>
        <fullName evidence="2">Methyltransferase type 11</fullName>
    </submittedName>
</protein>
<dbReference type="Gene3D" id="2.20.130.10">
    <property type="entry name" value="CAC2371-like domains"/>
    <property type="match status" value="1"/>
</dbReference>
<proteinExistence type="predicted"/>
<dbReference type="PATRIC" id="fig|206506.3.peg.1230"/>
<comment type="caution">
    <text evidence="2">The sequence shown here is derived from an EMBL/GenBank/DDBJ whole genome shotgun (WGS) entry which is preliminary data.</text>
</comment>
<name>A0A171KV38_9BURK</name>
<evidence type="ECO:0000259" key="1">
    <source>
        <dbReference type="Pfam" id="PF13649"/>
    </source>
</evidence>
<gene>
    <name evidence="2" type="ORF">AAV32_05750</name>
</gene>
<dbReference type="InterPro" id="IPR029063">
    <property type="entry name" value="SAM-dependent_MTases_sf"/>
</dbReference>
<evidence type="ECO:0000313" key="3">
    <source>
        <dbReference type="Proteomes" id="UP000078084"/>
    </source>
</evidence>
<dbReference type="AlphaFoldDB" id="A0A171KV38"/>
<keyword evidence="2" id="KW-0489">Methyltransferase</keyword>
<dbReference type="InterPro" id="IPR041698">
    <property type="entry name" value="Methyltransf_25"/>
</dbReference>
<dbReference type="GO" id="GO:0008168">
    <property type="term" value="F:methyltransferase activity"/>
    <property type="evidence" value="ECO:0007669"/>
    <property type="project" value="UniProtKB-KW"/>
</dbReference>
<dbReference type="CDD" id="cd02440">
    <property type="entry name" value="AdoMet_MTases"/>
    <property type="match status" value="1"/>
</dbReference>
<reference evidence="2 3" key="1">
    <citation type="submission" date="2015-04" db="EMBL/GenBank/DDBJ databases">
        <title>Genome sequence of Kerstersia gyiorum CG1.</title>
        <authorList>
            <person name="Greninger A.L."/>
            <person name="Kozyreva V."/>
            <person name="Chaturvedi V."/>
        </authorList>
    </citation>
    <scope>NUCLEOTIDE SEQUENCE [LARGE SCALE GENOMIC DNA]</scope>
    <source>
        <strain evidence="2 3">CG1</strain>
    </source>
</reference>
<accession>A0A171KV38</accession>
<keyword evidence="3" id="KW-1185">Reference proteome</keyword>
<sequence length="254" mass="28099">MPEQNNRYGRLASQVYHLDKPIGHSFGDVEFYLERLQHCPGPILEPAAGNGRILIPLLQAGLDVRGFDASAEMLALCQSECALRGLAAPVSCQTFEHFHYEQSFAAIVIPAGSFQLITDYDAASAVLARCFQHLQTRGRLILDLDPAHAIQAGGHSLRAWQPAPRQQLTLTCDRLSTDHINQVSVDLLRYEAWDDGVLQATELESFSLRWWGVREMLAALRAAGFSDITVSGGYAHGRWPTDADAIITFEAIKR</sequence>
<organism evidence="2 3">
    <name type="scientific">Kerstersia gyiorum</name>
    <dbReference type="NCBI Taxonomy" id="206506"/>
    <lineage>
        <taxon>Bacteria</taxon>
        <taxon>Pseudomonadati</taxon>
        <taxon>Pseudomonadota</taxon>
        <taxon>Betaproteobacteria</taxon>
        <taxon>Burkholderiales</taxon>
        <taxon>Alcaligenaceae</taxon>
        <taxon>Kerstersia</taxon>
    </lineage>
</organism>
<dbReference type="Gene3D" id="3.40.50.150">
    <property type="entry name" value="Vaccinia Virus protein VP39"/>
    <property type="match status" value="1"/>
</dbReference>